<dbReference type="GO" id="GO:0005524">
    <property type="term" value="F:ATP binding"/>
    <property type="evidence" value="ECO:0007669"/>
    <property type="project" value="UniProtKB-UniRule"/>
</dbReference>
<keyword evidence="10" id="KW-1185">Reference proteome</keyword>
<dbReference type="PANTHER" id="PTHR32057:SF14">
    <property type="entry name" value="PROTEIN ADENYLYLTRANSFERASE SELO, MITOCHONDRIAL"/>
    <property type="match status" value="1"/>
</dbReference>
<sequence>MMRLLKAMLPDSLLTHLPTIPPADRCRALIRRSLLMSDLPSAAIPQRFSALRFNNRHARLPEHFFARVAPQSRLATRLADVSPDCARLLGLTELVEEDSPESLSAREQLRQVMAGEQLLAGMDALAQKYTGHQFGQYNPQLGDGRGLLLGELVVTRAGTDAPQEVTFDLHLKGAGRTPYSRFGDGQAVVRSSVREYLASEYMAALGIPTSRALALAVNGERVQRETVEPGATLMRVAESHLRFGHFEWLAHSGRYDDLKVLIDHALREHFPECLAEAVHSDAPLNDEVRVTAALGMFKIVIARTARLIAAWQSYGFVHAVMNTDNMSLLGMTFDYGPYAFLDGYEANLIPNHTDQAGRYGFAQQPGIGLWNLERLGVAFSPLIDVDALSEALGQYEGELQREYARLMRMRLGLPDTREEDMTLVQQWRDLLTEGRVDHTHAYRLLSHWQVTQSAPEALVLLLAGVRGPHGNAAEARDKAEAWLARYQERVMAAELSAQDERQRRLAMLGCNPLYVPRTHLLLDVIARVEQGDDSTLKAFRERLAMPFFRPEEGSVEAALAFGLAHGVEAELVDEWTCPPALDAAPICMSCSS</sequence>
<evidence type="ECO:0000256" key="8">
    <source>
        <dbReference type="HAMAP-Rule" id="MF_00692"/>
    </source>
</evidence>
<comment type="catalytic activity">
    <reaction evidence="8">
        <text>L-tyrosyl-[protein] + ATP = O-(5'-adenylyl)-L-tyrosyl-[protein] + diphosphate</text>
        <dbReference type="Rhea" id="RHEA:54288"/>
        <dbReference type="Rhea" id="RHEA-COMP:10136"/>
        <dbReference type="Rhea" id="RHEA-COMP:13846"/>
        <dbReference type="ChEBI" id="CHEBI:30616"/>
        <dbReference type="ChEBI" id="CHEBI:33019"/>
        <dbReference type="ChEBI" id="CHEBI:46858"/>
        <dbReference type="ChEBI" id="CHEBI:83624"/>
        <dbReference type="EC" id="2.7.7.108"/>
    </reaction>
</comment>
<dbReference type="EMBL" id="VNFH01000001">
    <property type="protein sequence ID" value="TVU73669.1"/>
    <property type="molecule type" value="Genomic_DNA"/>
</dbReference>
<feature type="binding site" evidence="8">
    <location>
        <position position="172"/>
    </location>
    <ligand>
        <name>ATP</name>
        <dbReference type="ChEBI" id="CHEBI:30616"/>
    </ligand>
</feature>
<organism evidence="9 10">
    <name type="scientific">Cobetia crustatorum</name>
    <dbReference type="NCBI Taxonomy" id="553385"/>
    <lineage>
        <taxon>Bacteria</taxon>
        <taxon>Pseudomonadati</taxon>
        <taxon>Pseudomonadota</taxon>
        <taxon>Gammaproteobacteria</taxon>
        <taxon>Oceanospirillales</taxon>
        <taxon>Halomonadaceae</taxon>
        <taxon>Cobetia</taxon>
    </lineage>
</organism>
<comment type="caution">
    <text evidence="9">The sequence shown here is derived from an EMBL/GenBank/DDBJ whole genome shotgun (WGS) entry which is preliminary data.</text>
</comment>
<dbReference type="HAMAP" id="MF_00692">
    <property type="entry name" value="SelO"/>
    <property type="match status" value="1"/>
</dbReference>
<dbReference type="Pfam" id="PF02696">
    <property type="entry name" value="SelO"/>
    <property type="match status" value="1"/>
</dbReference>
<feature type="binding site" evidence="8">
    <location>
        <position position="235"/>
    </location>
    <ligand>
        <name>ATP</name>
        <dbReference type="ChEBI" id="CHEBI:30616"/>
    </ligand>
</feature>
<comment type="catalytic activity">
    <reaction evidence="8">
        <text>L-histidyl-[protein] + UTP = N(tele)-(5'-uridylyl)-L-histidyl-[protein] + diphosphate</text>
        <dbReference type="Rhea" id="RHEA:83891"/>
        <dbReference type="Rhea" id="RHEA-COMP:9745"/>
        <dbReference type="Rhea" id="RHEA-COMP:20239"/>
        <dbReference type="ChEBI" id="CHEBI:29979"/>
        <dbReference type="ChEBI" id="CHEBI:33019"/>
        <dbReference type="ChEBI" id="CHEBI:46398"/>
        <dbReference type="ChEBI" id="CHEBI:233474"/>
    </reaction>
</comment>
<accession>A0A558HX43</accession>
<comment type="catalytic activity">
    <reaction evidence="8">
        <text>L-seryl-[protein] + ATP = 3-O-(5'-adenylyl)-L-seryl-[protein] + diphosphate</text>
        <dbReference type="Rhea" id="RHEA:58120"/>
        <dbReference type="Rhea" id="RHEA-COMP:9863"/>
        <dbReference type="Rhea" id="RHEA-COMP:15073"/>
        <dbReference type="ChEBI" id="CHEBI:29999"/>
        <dbReference type="ChEBI" id="CHEBI:30616"/>
        <dbReference type="ChEBI" id="CHEBI:33019"/>
        <dbReference type="ChEBI" id="CHEBI:142516"/>
        <dbReference type="EC" id="2.7.7.108"/>
    </reaction>
</comment>
<dbReference type="AlphaFoldDB" id="A0A558HX43"/>
<feature type="binding site" evidence="8">
    <location>
        <position position="184"/>
    </location>
    <ligand>
        <name>ATP</name>
        <dbReference type="ChEBI" id="CHEBI:30616"/>
    </ligand>
</feature>
<feature type="binding site" evidence="8">
    <location>
        <position position="242"/>
    </location>
    <ligand>
        <name>ATP</name>
        <dbReference type="ChEBI" id="CHEBI:30616"/>
    </ligand>
</feature>
<feature type="active site" description="Proton acceptor" evidence="8">
    <location>
        <position position="324"/>
    </location>
</feature>
<dbReference type="GO" id="GO:0000287">
    <property type="term" value="F:magnesium ion binding"/>
    <property type="evidence" value="ECO:0007669"/>
    <property type="project" value="UniProtKB-UniRule"/>
</dbReference>
<feature type="binding site" evidence="8">
    <location>
        <position position="145"/>
    </location>
    <ligand>
        <name>ATP</name>
        <dbReference type="ChEBI" id="CHEBI:30616"/>
    </ligand>
</feature>
<evidence type="ECO:0000256" key="6">
    <source>
        <dbReference type="ARBA" id="ARBA00022840"/>
    </source>
</evidence>
<dbReference type="EC" id="2.7.7.108" evidence="8"/>
<comment type="function">
    <text evidence="8">Nucleotidyltransferase involved in the post-translational modification of proteins. It can catalyze the addition of adenosine monophosphate (AMP) or uridine monophosphate (UMP) to a protein, resulting in modifications known as AMPylation and UMPylation.</text>
</comment>
<keyword evidence="8" id="KW-0464">Manganese</keyword>
<keyword evidence="2 8" id="KW-0808">Transferase</keyword>
<feature type="binding site" evidence="8">
    <location>
        <position position="325"/>
    </location>
    <ligand>
        <name>Mg(2+)</name>
        <dbReference type="ChEBI" id="CHEBI:18420"/>
    </ligand>
</feature>
<comment type="similarity">
    <text evidence="1 8">Belongs to the SELO family.</text>
</comment>
<feature type="binding site" evidence="8">
    <location>
        <position position="142"/>
    </location>
    <ligand>
        <name>ATP</name>
        <dbReference type="ChEBI" id="CHEBI:30616"/>
    </ligand>
</feature>
<dbReference type="EC" id="2.7.7.-" evidence="8"/>
<name>A0A558HX43_9GAMM</name>
<keyword evidence="5 8" id="KW-0547">Nucleotide-binding</keyword>
<comment type="catalytic activity">
    <reaction evidence="8">
        <text>L-seryl-[protein] + UTP = O-(5'-uridylyl)-L-seryl-[protein] + diphosphate</text>
        <dbReference type="Rhea" id="RHEA:64604"/>
        <dbReference type="Rhea" id="RHEA-COMP:9863"/>
        <dbReference type="Rhea" id="RHEA-COMP:16635"/>
        <dbReference type="ChEBI" id="CHEBI:29999"/>
        <dbReference type="ChEBI" id="CHEBI:33019"/>
        <dbReference type="ChEBI" id="CHEBI:46398"/>
        <dbReference type="ChEBI" id="CHEBI:156051"/>
    </reaction>
</comment>
<protein>
    <recommendedName>
        <fullName evidence="8">Protein nucleotidyltransferase YdiU</fullName>
        <ecNumber evidence="8">2.7.7.-</ecNumber>
    </recommendedName>
    <alternativeName>
        <fullName evidence="8">Protein adenylyltransferase YdiU</fullName>
        <ecNumber evidence="8">2.7.7.108</ecNumber>
    </alternativeName>
    <alternativeName>
        <fullName evidence="8">Protein uridylyltransferase YdiU</fullName>
        <ecNumber evidence="8">2.7.7.-</ecNumber>
    </alternativeName>
</protein>
<evidence type="ECO:0000256" key="1">
    <source>
        <dbReference type="ARBA" id="ARBA00009747"/>
    </source>
</evidence>
<evidence type="ECO:0000256" key="4">
    <source>
        <dbReference type="ARBA" id="ARBA00022723"/>
    </source>
</evidence>
<comment type="catalytic activity">
    <reaction evidence="8">
        <text>L-tyrosyl-[protein] + UTP = O-(5'-uridylyl)-L-tyrosyl-[protein] + diphosphate</text>
        <dbReference type="Rhea" id="RHEA:83887"/>
        <dbReference type="Rhea" id="RHEA-COMP:10136"/>
        <dbReference type="Rhea" id="RHEA-COMP:20238"/>
        <dbReference type="ChEBI" id="CHEBI:33019"/>
        <dbReference type="ChEBI" id="CHEBI:46398"/>
        <dbReference type="ChEBI" id="CHEBI:46858"/>
        <dbReference type="ChEBI" id="CHEBI:90602"/>
    </reaction>
</comment>
<dbReference type="OrthoDB" id="9776281at2"/>
<reference evidence="9 10" key="1">
    <citation type="submission" date="2019-07" db="EMBL/GenBank/DDBJ databases">
        <title>Diversity of Bacteria from Kongsfjorden, Arctic.</title>
        <authorList>
            <person name="Yu Y."/>
        </authorList>
    </citation>
    <scope>NUCLEOTIDE SEQUENCE [LARGE SCALE GENOMIC DNA]</scope>
    <source>
        <strain evidence="9 10">SM1923</strain>
    </source>
</reference>
<feature type="binding site" evidence="8">
    <location>
        <position position="185"/>
    </location>
    <ligand>
        <name>ATP</name>
        <dbReference type="ChEBI" id="CHEBI:30616"/>
    </ligand>
</feature>
<dbReference type="Proteomes" id="UP000319941">
    <property type="component" value="Unassembled WGS sequence"/>
</dbReference>
<dbReference type="STRING" id="553385.GCA_000591415_00108"/>
<evidence type="ECO:0000256" key="7">
    <source>
        <dbReference type="ARBA" id="ARBA00022842"/>
    </source>
</evidence>
<evidence type="ECO:0000256" key="5">
    <source>
        <dbReference type="ARBA" id="ARBA00022741"/>
    </source>
</evidence>
<dbReference type="GO" id="GO:0030145">
    <property type="term" value="F:manganese ion binding"/>
    <property type="evidence" value="ECO:0007669"/>
    <property type="project" value="UniProtKB-UniRule"/>
</dbReference>
<keyword evidence="6 8" id="KW-0067">ATP-binding</keyword>
<dbReference type="PANTHER" id="PTHR32057">
    <property type="entry name" value="PROTEIN ADENYLYLTRANSFERASE SELO, MITOCHONDRIAL"/>
    <property type="match status" value="1"/>
</dbReference>
<evidence type="ECO:0000256" key="2">
    <source>
        <dbReference type="ARBA" id="ARBA00022679"/>
    </source>
</evidence>
<evidence type="ECO:0000313" key="9">
    <source>
        <dbReference type="EMBL" id="TVU73669.1"/>
    </source>
</evidence>
<feature type="binding site" evidence="8">
    <location>
        <position position="334"/>
    </location>
    <ligand>
        <name>Mg(2+)</name>
        <dbReference type="ChEBI" id="CHEBI:18420"/>
    </ligand>
</feature>
<keyword evidence="3 8" id="KW-0548">Nucleotidyltransferase</keyword>
<comment type="cofactor">
    <cofactor evidence="8">
        <name>Mg(2+)</name>
        <dbReference type="ChEBI" id="CHEBI:18420"/>
    </cofactor>
    <cofactor evidence="8">
        <name>Mn(2+)</name>
        <dbReference type="ChEBI" id="CHEBI:29035"/>
    </cofactor>
</comment>
<dbReference type="NCBIfam" id="NF000658">
    <property type="entry name" value="PRK00029.1"/>
    <property type="match status" value="1"/>
</dbReference>
<evidence type="ECO:0000313" key="10">
    <source>
        <dbReference type="Proteomes" id="UP000319941"/>
    </source>
</evidence>
<dbReference type="InterPro" id="IPR003846">
    <property type="entry name" value="SelO"/>
</dbReference>
<feature type="binding site" evidence="8">
    <location>
        <position position="144"/>
    </location>
    <ligand>
        <name>ATP</name>
        <dbReference type="ChEBI" id="CHEBI:30616"/>
    </ligand>
</feature>
<evidence type="ECO:0000256" key="3">
    <source>
        <dbReference type="ARBA" id="ARBA00022695"/>
    </source>
</evidence>
<keyword evidence="7 8" id="KW-0460">Magnesium</keyword>
<keyword evidence="4 8" id="KW-0479">Metal-binding</keyword>
<feature type="binding site" evidence="8">
    <location>
        <position position="334"/>
    </location>
    <ligand>
        <name>ATP</name>
        <dbReference type="ChEBI" id="CHEBI:30616"/>
    </ligand>
</feature>
<gene>
    <name evidence="8" type="primary">ydiU</name>
    <name evidence="8" type="synonym">selO</name>
    <name evidence="9" type="ORF">FQP86_00895</name>
</gene>
<dbReference type="GO" id="GO:0070733">
    <property type="term" value="F:AMPylase activity"/>
    <property type="evidence" value="ECO:0007669"/>
    <property type="project" value="UniProtKB-EC"/>
</dbReference>
<comment type="catalytic activity">
    <reaction evidence="8">
        <text>L-threonyl-[protein] + ATP = 3-O-(5'-adenylyl)-L-threonyl-[protein] + diphosphate</text>
        <dbReference type="Rhea" id="RHEA:54292"/>
        <dbReference type="Rhea" id="RHEA-COMP:11060"/>
        <dbReference type="Rhea" id="RHEA-COMP:13847"/>
        <dbReference type="ChEBI" id="CHEBI:30013"/>
        <dbReference type="ChEBI" id="CHEBI:30616"/>
        <dbReference type="ChEBI" id="CHEBI:33019"/>
        <dbReference type="ChEBI" id="CHEBI:138113"/>
        <dbReference type="EC" id="2.7.7.108"/>
    </reaction>
</comment>
<proteinExistence type="inferred from homology"/>